<feature type="compositionally biased region" description="Low complexity" evidence="2">
    <location>
        <begin position="273"/>
        <end position="283"/>
    </location>
</feature>
<accession>A0ABR3A0Z3</accession>
<organism evidence="3 4">
    <name type="scientific">Marasmius tenuissimus</name>
    <dbReference type="NCBI Taxonomy" id="585030"/>
    <lineage>
        <taxon>Eukaryota</taxon>
        <taxon>Fungi</taxon>
        <taxon>Dikarya</taxon>
        <taxon>Basidiomycota</taxon>
        <taxon>Agaricomycotina</taxon>
        <taxon>Agaricomycetes</taxon>
        <taxon>Agaricomycetidae</taxon>
        <taxon>Agaricales</taxon>
        <taxon>Marasmiineae</taxon>
        <taxon>Marasmiaceae</taxon>
        <taxon>Marasmius</taxon>
    </lineage>
</organism>
<proteinExistence type="predicted"/>
<feature type="compositionally biased region" description="Polar residues" evidence="2">
    <location>
        <begin position="138"/>
        <end position="147"/>
    </location>
</feature>
<feature type="region of interest" description="Disordered" evidence="2">
    <location>
        <begin position="1"/>
        <end position="476"/>
    </location>
</feature>
<feature type="compositionally biased region" description="Pro residues" evidence="2">
    <location>
        <begin position="222"/>
        <end position="235"/>
    </location>
</feature>
<feature type="compositionally biased region" description="Low complexity" evidence="2">
    <location>
        <begin position="916"/>
        <end position="930"/>
    </location>
</feature>
<feature type="compositionally biased region" description="Low complexity" evidence="2">
    <location>
        <begin position="435"/>
        <end position="449"/>
    </location>
</feature>
<dbReference type="Proteomes" id="UP001437256">
    <property type="component" value="Unassembled WGS sequence"/>
</dbReference>
<feature type="compositionally biased region" description="Polar residues" evidence="2">
    <location>
        <begin position="935"/>
        <end position="950"/>
    </location>
</feature>
<feature type="compositionally biased region" description="Pro residues" evidence="2">
    <location>
        <begin position="824"/>
        <end position="838"/>
    </location>
</feature>
<feature type="compositionally biased region" description="Polar residues" evidence="2">
    <location>
        <begin position="653"/>
        <end position="680"/>
    </location>
</feature>
<feature type="compositionally biased region" description="Basic and acidic residues" evidence="2">
    <location>
        <begin position="52"/>
        <end position="68"/>
    </location>
</feature>
<feature type="compositionally biased region" description="Low complexity" evidence="2">
    <location>
        <begin position="766"/>
        <end position="790"/>
    </location>
</feature>
<feature type="compositionally biased region" description="Low complexity" evidence="2">
    <location>
        <begin position="803"/>
        <end position="817"/>
    </location>
</feature>
<feature type="compositionally biased region" description="Polar residues" evidence="2">
    <location>
        <begin position="372"/>
        <end position="384"/>
    </location>
</feature>
<evidence type="ECO:0000313" key="3">
    <source>
        <dbReference type="EMBL" id="KAL0067298.1"/>
    </source>
</evidence>
<feature type="compositionally biased region" description="Low complexity" evidence="2">
    <location>
        <begin position="322"/>
        <end position="344"/>
    </location>
</feature>
<feature type="compositionally biased region" description="Polar residues" evidence="2">
    <location>
        <begin position="1"/>
        <end position="18"/>
    </location>
</feature>
<feature type="compositionally biased region" description="Basic and acidic residues" evidence="2">
    <location>
        <begin position="641"/>
        <end position="652"/>
    </location>
</feature>
<protein>
    <submittedName>
        <fullName evidence="3">Uncharacterized protein</fullName>
    </submittedName>
</protein>
<gene>
    <name evidence="3" type="ORF">AAF712_005696</name>
</gene>
<feature type="region of interest" description="Disordered" evidence="2">
    <location>
        <begin position="1090"/>
        <end position="1120"/>
    </location>
</feature>
<reference evidence="3 4" key="1">
    <citation type="submission" date="2024-05" db="EMBL/GenBank/DDBJ databases">
        <title>A draft genome resource for the thread blight pathogen Marasmius tenuissimus strain MS-2.</title>
        <authorList>
            <person name="Yulfo-Soto G.E."/>
            <person name="Baruah I.K."/>
            <person name="Amoako-Attah I."/>
            <person name="Bukari Y."/>
            <person name="Meinhardt L.W."/>
            <person name="Bailey B.A."/>
            <person name="Cohen S.P."/>
        </authorList>
    </citation>
    <scope>NUCLEOTIDE SEQUENCE [LARGE SCALE GENOMIC DNA]</scope>
    <source>
        <strain evidence="3 4">MS-2</strain>
    </source>
</reference>
<feature type="compositionally biased region" description="Low complexity" evidence="2">
    <location>
        <begin position="459"/>
        <end position="468"/>
    </location>
</feature>
<feature type="compositionally biased region" description="Low complexity" evidence="2">
    <location>
        <begin position="996"/>
        <end position="1006"/>
    </location>
</feature>
<evidence type="ECO:0000256" key="1">
    <source>
        <dbReference type="SAM" id="Coils"/>
    </source>
</evidence>
<keyword evidence="4" id="KW-1185">Reference proteome</keyword>
<feature type="compositionally biased region" description="Basic and acidic residues" evidence="2">
    <location>
        <begin position="749"/>
        <end position="765"/>
    </location>
</feature>
<feature type="compositionally biased region" description="Basic and acidic residues" evidence="2">
    <location>
        <begin position="704"/>
        <end position="713"/>
    </location>
</feature>
<feature type="compositionally biased region" description="Basic residues" evidence="2">
    <location>
        <begin position="360"/>
        <end position="369"/>
    </location>
</feature>
<evidence type="ECO:0000256" key="2">
    <source>
        <dbReference type="SAM" id="MobiDB-lite"/>
    </source>
</evidence>
<feature type="region of interest" description="Disordered" evidence="2">
    <location>
        <begin position="641"/>
        <end position="1015"/>
    </location>
</feature>
<sequence>MRRPSGNTSGSVSSTATLQGPFGGSGSGSGSTPRSPIVVSPVDPGEGSSTVGKRERDGRDLGRDDRRGSYPNGTGGEPRSRSGSGTGSRPSSVTLAPHLVRDSHQGLKSQHPSPDVRLAQSQAPRIPSPRSQAHVHGSPQSYVQTRPSSSSSHHAHSSPLARHATTPQHHSSHSHQLSSSSTIPLPLGAAQIPPTPASLPPAPHGSSLPSPHPHSHSHHHPPPPQMQSLPPPPQPTQLSQAPGGIVPQPGTVVYVVQGYPPGTSPNQMVQMAPSSSSTNSGNHHPPPPTSHSQPNPMATGSGGHPSNPMPRRASGALPPPQGQSQSQQAQGQPVQRRQTFPQQAQGGGAGGTSHSQAHTQPHHHHHQQPHHSNSLPVATSTSSHPLPLPAPERKYSQPPSQSQRQDHHVHFEGFQQVHYPSGKPISPNPKPSVVTNTHATSSSTHHGPPSAHPNPPNSAHPSSSSASSHPPPGSLMHHFQRILNTAYLDLVTIVESKDKDRMERHDRAEREREQHRLEKERERIDRLEKVLEDKDRLLLGKDEEIRELKTVPGSEKEVLRLQSENTHLKGELMGLKSDKEDMLEEIDELEMKVREAAGSGGGDGNEDELVRLRRDVERLREEAEFMREERNRLLSMLEEREREKEEMIREHQQQLQQREANGISSNEEIHMITTSPTDAITASPLPFATESLPSTSPRPPSRQVESHPHDRQHLHSLPVPPAMGGSPTEVHYPSSRSGRPSARDFSGSRVDERNGERMNRQERPHLSLPVPVPSSRPSSAISPHPHSALPNHVQHHDRPPSRPSSRPSTSSASGVSPHDVVLPIPVPFGPAQPPPSSNPRPSSRTSLNTSTNGRKRHRSDADDEDGEISPRDQTSKSSAALPPRLTKQLSGREDGEILEGNENPKPSKVPKRSSGDDAASSSSSKGTASAPNPHPRSSTSNGFGTKNSHATPYYDGSGPPSRMRPVASAPVEDGVFRHVHQHTSQAQVSPPAPFWKGGSSSSGGEAKISKEKEVEEPKLGLKHFQLLYDDTGKEYVCRECKASSPPKRKIFPMNTAMPEMTDHLWKEHAEKCREVLKYSGSKLAEKQLLIKGGGGSTLGNSTGVGGRGGPSARKEKNHSK</sequence>
<feature type="compositionally biased region" description="Gly residues" evidence="2">
    <location>
        <begin position="1091"/>
        <end position="1109"/>
    </location>
</feature>
<evidence type="ECO:0000313" key="4">
    <source>
        <dbReference type="Proteomes" id="UP001437256"/>
    </source>
</evidence>
<name>A0ABR3A0Z3_9AGAR</name>
<keyword evidence="1" id="KW-0175">Coiled coil</keyword>
<feature type="coiled-coil region" evidence="1">
    <location>
        <begin position="505"/>
        <end position="537"/>
    </location>
</feature>
<comment type="caution">
    <text evidence="3">The sequence shown here is derived from an EMBL/GenBank/DDBJ whole genome shotgun (WGS) entry which is preliminary data.</text>
</comment>
<feature type="compositionally biased region" description="Pro residues" evidence="2">
    <location>
        <begin position="193"/>
        <end position="203"/>
    </location>
</feature>
<feature type="compositionally biased region" description="Low complexity" evidence="2">
    <location>
        <begin position="81"/>
        <end position="92"/>
    </location>
</feature>
<dbReference type="EMBL" id="JBBXMP010000027">
    <property type="protein sequence ID" value="KAL0067298.1"/>
    <property type="molecule type" value="Genomic_DNA"/>
</dbReference>